<keyword evidence="3" id="KW-1185">Reference proteome</keyword>
<evidence type="ECO:0000313" key="3">
    <source>
        <dbReference type="Proteomes" id="UP000013520"/>
    </source>
</evidence>
<sequence>MTRMLLAVNGAQYSTGAIKKAIWLSKLEDAQLDVLYVNPPCNQMYPDIPQLCFWMPDFEYKMVTQRLRNKVLDGEIIPIFKEAGLDPRVVVTSRDQDEKIKEMSTENHYDKIFIASPSRFCRNESKGWLWFKNKLQEIPAGTVCLI</sequence>
<dbReference type="Gene3D" id="3.40.50.620">
    <property type="entry name" value="HUPs"/>
    <property type="match status" value="1"/>
</dbReference>
<dbReference type="OrthoDB" id="1806573at2"/>
<evidence type="ECO:0000259" key="1">
    <source>
        <dbReference type="Pfam" id="PF00582"/>
    </source>
</evidence>
<name>R4KCJ4_9FIRM</name>
<dbReference type="KEGG" id="dgi:Desgi_1404"/>
<dbReference type="CDD" id="cd00293">
    <property type="entry name" value="USP-like"/>
    <property type="match status" value="1"/>
</dbReference>
<dbReference type="HOGENOM" id="CLU_1774373_0_0_9"/>
<dbReference type="Pfam" id="PF00582">
    <property type="entry name" value="Usp"/>
    <property type="match status" value="1"/>
</dbReference>
<organism evidence="2 3">
    <name type="scientific">Desulfoscipio gibsoniae DSM 7213</name>
    <dbReference type="NCBI Taxonomy" id="767817"/>
    <lineage>
        <taxon>Bacteria</taxon>
        <taxon>Bacillati</taxon>
        <taxon>Bacillota</taxon>
        <taxon>Clostridia</taxon>
        <taxon>Eubacteriales</taxon>
        <taxon>Desulfallaceae</taxon>
        <taxon>Desulfoscipio</taxon>
    </lineage>
</organism>
<dbReference type="AlphaFoldDB" id="R4KCJ4"/>
<gene>
    <name evidence="2" type="ORF">Desgi_1404</name>
</gene>
<dbReference type="RefSeq" id="WP_006522691.1">
    <property type="nucleotide sequence ID" value="NC_021184.1"/>
</dbReference>
<dbReference type="EMBL" id="CP003273">
    <property type="protein sequence ID" value="AGL00903.1"/>
    <property type="molecule type" value="Genomic_DNA"/>
</dbReference>
<reference evidence="2 3" key="1">
    <citation type="submission" date="2012-01" db="EMBL/GenBank/DDBJ databases">
        <title>Complete sequence of Desulfotomaculum gibsoniae DSM 7213.</title>
        <authorList>
            <consortium name="US DOE Joint Genome Institute"/>
            <person name="Lucas S."/>
            <person name="Han J."/>
            <person name="Lapidus A."/>
            <person name="Cheng J.-F."/>
            <person name="Goodwin L."/>
            <person name="Pitluck S."/>
            <person name="Peters L."/>
            <person name="Ovchinnikova G."/>
            <person name="Teshima H."/>
            <person name="Detter J.C."/>
            <person name="Han C."/>
            <person name="Tapia R."/>
            <person name="Land M."/>
            <person name="Hauser L."/>
            <person name="Kyrpides N."/>
            <person name="Ivanova N."/>
            <person name="Pagani I."/>
            <person name="Parshina S."/>
            <person name="Plugge C."/>
            <person name="Muyzer G."/>
            <person name="Kuever J."/>
            <person name="Ivanova A."/>
            <person name="Nazina T."/>
            <person name="Klenk H.-P."/>
            <person name="Brambilla E."/>
            <person name="Spring S."/>
            <person name="Stams A.F."/>
            <person name="Woyke T."/>
        </authorList>
    </citation>
    <scope>NUCLEOTIDE SEQUENCE [LARGE SCALE GENOMIC DNA]</scope>
    <source>
        <strain evidence="2 3">DSM 7213</strain>
    </source>
</reference>
<feature type="domain" description="UspA" evidence="1">
    <location>
        <begin position="2"/>
        <end position="118"/>
    </location>
</feature>
<dbReference type="InterPro" id="IPR014729">
    <property type="entry name" value="Rossmann-like_a/b/a_fold"/>
</dbReference>
<protein>
    <submittedName>
        <fullName evidence="2">Universal stress family protein</fullName>
    </submittedName>
</protein>
<dbReference type="STRING" id="767817.Desgi_1404"/>
<dbReference type="SUPFAM" id="SSF52402">
    <property type="entry name" value="Adenine nucleotide alpha hydrolases-like"/>
    <property type="match status" value="1"/>
</dbReference>
<dbReference type="InterPro" id="IPR006016">
    <property type="entry name" value="UspA"/>
</dbReference>
<dbReference type="Proteomes" id="UP000013520">
    <property type="component" value="Chromosome"/>
</dbReference>
<evidence type="ECO:0000313" key="2">
    <source>
        <dbReference type="EMBL" id="AGL00903.1"/>
    </source>
</evidence>
<accession>R4KCJ4</accession>
<proteinExistence type="predicted"/>